<dbReference type="AlphaFoldDB" id="A0A0H3FHY0"/>
<evidence type="ECO:0000313" key="5">
    <source>
        <dbReference type="Proteomes" id="UP001598201"/>
    </source>
</evidence>
<evidence type="ECO:0000256" key="1">
    <source>
        <dbReference type="SAM" id="Phobius"/>
    </source>
</evidence>
<sequence length="96" mass="11218" precursor="true">MTRNTTKDRKTFASRLTHIMQIQAQYGRLWLRSRFRRMTVPTSVKIFLLALLGLTALAITGTLLLILDVIALMLSVMKRPFQRGNLRQRYLMRKPV</sequence>
<protein>
    <submittedName>
        <fullName evidence="2">Uncharacterized protein</fullName>
    </submittedName>
</protein>
<dbReference type="HOGENOM" id="CLU_2357663_0_0_6"/>
<organism evidence="2 4">
    <name type="scientific">Rahnella sp. (strain Y9602)</name>
    <dbReference type="NCBI Taxonomy" id="2703885"/>
    <lineage>
        <taxon>Bacteria</taxon>
        <taxon>Pseudomonadati</taxon>
        <taxon>Pseudomonadota</taxon>
        <taxon>Gammaproteobacteria</taxon>
        <taxon>Enterobacterales</taxon>
        <taxon>Yersiniaceae</taxon>
        <taxon>Rahnella</taxon>
    </lineage>
</organism>
<keyword evidence="1" id="KW-0472">Membrane</keyword>
<proteinExistence type="predicted"/>
<feature type="transmembrane region" description="Helical" evidence="1">
    <location>
        <begin position="46"/>
        <end position="74"/>
    </location>
</feature>
<name>A0A0H3FHY0_RAHSY</name>
<accession>A0A0H3FHY0</accession>
<evidence type="ECO:0000313" key="4">
    <source>
        <dbReference type="Proteomes" id="UP000007257"/>
    </source>
</evidence>
<dbReference type="EMBL" id="CP002505">
    <property type="protein sequence ID" value="ADW74502.1"/>
    <property type="molecule type" value="Genomic_DNA"/>
</dbReference>
<reference evidence="4" key="1">
    <citation type="submission" date="2011-01" db="EMBL/GenBank/DDBJ databases">
        <title>Complete sequence of chromosome of Rahnella sp. Y9602.</title>
        <authorList>
            <consortium name="US DOE Joint Genome Institute"/>
            <person name="Lucas S."/>
            <person name="Copeland A."/>
            <person name="Lapidus A."/>
            <person name="Cheng J.-F."/>
            <person name="Goodwin L."/>
            <person name="Pitluck S."/>
            <person name="Lu M."/>
            <person name="Detter J.C."/>
            <person name="Han C."/>
            <person name="Tapia R."/>
            <person name="Land M."/>
            <person name="Hauser L."/>
            <person name="Kyrpides N."/>
            <person name="Ivanova N."/>
            <person name="Ovchinnikova G."/>
            <person name="Pagani I."/>
            <person name="Sobecky P.A."/>
            <person name="Martinez R.J."/>
            <person name="Woyke T."/>
        </authorList>
    </citation>
    <scope>NUCLEOTIDE SEQUENCE [LARGE SCALE GENOMIC DNA]</scope>
    <source>
        <strain evidence="4">Y9602</strain>
    </source>
</reference>
<keyword evidence="1" id="KW-1133">Transmembrane helix</keyword>
<dbReference type="RefSeq" id="WP_013576198.1">
    <property type="nucleotide sequence ID" value="NC_015061.1"/>
</dbReference>
<dbReference type="KEGG" id="rah:Rahaq_2907"/>
<evidence type="ECO:0000313" key="2">
    <source>
        <dbReference type="EMBL" id="ADW74502.1"/>
    </source>
</evidence>
<dbReference type="EMBL" id="JBHUCJ010000011">
    <property type="protein sequence ID" value="MFD3223295.1"/>
    <property type="molecule type" value="Genomic_DNA"/>
</dbReference>
<keyword evidence="5" id="KW-1185">Reference proteome</keyword>
<dbReference type="OrthoDB" id="6505331at2"/>
<dbReference type="Proteomes" id="UP001598201">
    <property type="component" value="Unassembled WGS sequence"/>
</dbReference>
<evidence type="ECO:0000313" key="3">
    <source>
        <dbReference type="EMBL" id="MFD3223295.1"/>
    </source>
</evidence>
<reference evidence="3 5" key="3">
    <citation type="submission" date="2024-09" db="EMBL/GenBank/DDBJ databases">
        <title>Genomes of Rahnella.</title>
        <authorList>
            <person name="Mnguni F.C."/>
            <person name="Shin G.Y."/>
            <person name="Coutinho T."/>
        </authorList>
    </citation>
    <scope>NUCLEOTIDE SEQUENCE [LARGE SCALE GENOMIC DNA]</scope>
    <source>
        <strain evidence="3 5">20WA0057</strain>
    </source>
</reference>
<reference evidence="2 4" key="2">
    <citation type="journal article" date="2012" name="J. Bacteriol.">
        <title>Complete Genome Sequence of Rahnella sp. Strain Y9602, a Gammaproteobacterium Isolate from Metal- and Radionuclide-Contaminated Soil.</title>
        <authorList>
            <person name="Martinez R.J."/>
            <person name="Bruce D."/>
            <person name="Detter C."/>
            <person name="Goodwin L.A."/>
            <person name="Han J."/>
            <person name="Han C.S."/>
            <person name="Held B."/>
            <person name="Land M.L."/>
            <person name="Mikhailova N."/>
            <person name="Nolan M."/>
            <person name="Pennacchio L."/>
            <person name="Pitluck S."/>
            <person name="Tapia R."/>
            <person name="Woyke T."/>
            <person name="Sobecky P.A."/>
        </authorList>
    </citation>
    <scope>NUCLEOTIDE SEQUENCE [LARGE SCALE GENOMIC DNA]</scope>
    <source>
        <strain evidence="2 4">Y9602</strain>
    </source>
</reference>
<keyword evidence="1" id="KW-0812">Transmembrane</keyword>
<gene>
    <name evidence="2" type="ordered locus">Rahaq_2907</name>
    <name evidence="3" type="ORF">ACFPK4_07100</name>
</gene>
<dbReference type="GeneID" id="95416518"/>
<dbReference type="Proteomes" id="UP000007257">
    <property type="component" value="Chromosome"/>
</dbReference>
<dbReference type="eggNOG" id="ENOG5031RQG">
    <property type="taxonomic scope" value="Bacteria"/>
</dbReference>